<dbReference type="PANTHER" id="PTHR30471">
    <property type="entry name" value="DNA REPAIR PROTEIN RADC"/>
    <property type="match status" value="1"/>
</dbReference>
<gene>
    <name evidence="7" type="ORF">A2V81_03630</name>
</gene>
<dbReference type="PROSITE" id="PS50249">
    <property type="entry name" value="MPN"/>
    <property type="match status" value="1"/>
</dbReference>
<keyword evidence="2" id="KW-0479">Metal-binding</keyword>
<dbReference type="AlphaFoldDB" id="A0A1F4XJW8"/>
<dbReference type="PANTHER" id="PTHR30471:SF3">
    <property type="entry name" value="UPF0758 PROTEIN YEES-RELATED"/>
    <property type="match status" value="1"/>
</dbReference>
<evidence type="ECO:0000256" key="5">
    <source>
        <dbReference type="ARBA" id="ARBA00023049"/>
    </source>
</evidence>
<comment type="caution">
    <text evidence="7">The sequence shown here is derived from an EMBL/GenBank/DDBJ whole genome shotgun (WGS) entry which is preliminary data.</text>
</comment>
<dbReference type="InterPro" id="IPR001405">
    <property type="entry name" value="UPF0758"/>
</dbReference>
<keyword evidence="4" id="KW-0862">Zinc</keyword>
<accession>A0A1F4XJW8</accession>
<dbReference type="PROSITE" id="PS01302">
    <property type="entry name" value="UPF0758"/>
    <property type="match status" value="1"/>
</dbReference>
<dbReference type="CDD" id="cd08071">
    <property type="entry name" value="MPN_DUF2466"/>
    <property type="match status" value="1"/>
</dbReference>
<dbReference type="GO" id="GO:0008237">
    <property type="term" value="F:metallopeptidase activity"/>
    <property type="evidence" value="ECO:0007669"/>
    <property type="project" value="UniProtKB-KW"/>
</dbReference>
<sequence>MSKHKQQSSDDLSNYDERGLWKIIVGKELSSFLESKQTYLLHSLSSISHIEQITSTGLPTARKIAATLELGRRIFRYTPESPTLNSPFAVYRYTRGMLEQKQEMIRAIYLSSRLTIVCDEIIAIGKQNSAFIGIRELFRPAFVHNAHTFILVHNHPSGDPTASEEDIAMTKYIATMSHMLSLSLQDHIIVAQNGFVSVREKYPEIFSVQNAER</sequence>
<keyword evidence="3" id="KW-0378">Hydrolase</keyword>
<evidence type="ECO:0000313" key="8">
    <source>
        <dbReference type="Proteomes" id="UP000177614"/>
    </source>
</evidence>
<evidence type="ECO:0000259" key="6">
    <source>
        <dbReference type="PROSITE" id="PS50249"/>
    </source>
</evidence>
<dbReference type="Pfam" id="PF04002">
    <property type="entry name" value="RadC"/>
    <property type="match status" value="1"/>
</dbReference>
<proteinExistence type="predicted"/>
<feature type="domain" description="MPN" evidence="6">
    <location>
        <begin position="83"/>
        <end position="204"/>
    </location>
</feature>
<keyword evidence="5" id="KW-0482">Metalloprotease</keyword>
<evidence type="ECO:0000313" key="7">
    <source>
        <dbReference type="EMBL" id="OGC81939.1"/>
    </source>
</evidence>
<protein>
    <recommendedName>
        <fullName evidence="6">MPN domain-containing protein</fullName>
    </recommendedName>
</protein>
<dbReference type="InterPro" id="IPR037518">
    <property type="entry name" value="MPN"/>
</dbReference>
<dbReference type="Gene3D" id="3.40.140.10">
    <property type="entry name" value="Cytidine Deaminase, domain 2"/>
    <property type="match status" value="1"/>
</dbReference>
<dbReference type="GO" id="GO:0006508">
    <property type="term" value="P:proteolysis"/>
    <property type="evidence" value="ECO:0007669"/>
    <property type="project" value="UniProtKB-KW"/>
</dbReference>
<dbReference type="InterPro" id="IPR025657">
    <property type="entry name" value="RadC_JAB"/>
</dbReference>
<dbReference type="InterPro" id="IPR020891">
    <property type="entry name" value="UPF0758_CS"/>
</dbReference>
<evidence type="ECO:0000256" key="2">
    <source>
        <dbReference type="ARBA" id="ARBA00022723"/>
    </source>
</evidence>
<reference evidence="7 8" key="1">
    <citation type="journal article" date="2016" name="Nat. Commun.">
        <title>Thousands of microbial genomes shed light on interconnected biogeochemical processes in an aquifer system.</title>
        <authorList>
            <person name="Anantharaman K."/>
            <person name="Brown C.T."/>
            <person name="Hug L.A."/>
            <person name="Sharon I."/>
            <person name="Castelle C.J."/>
            <person name="Probst A.J."/>
            <person name="Thomas B.C."/>
            <person name="Singh A."/>
            <person name="Wilkins M.J."/>
            <person name="Karaoz U."/>
            <person name="Brodie E.L."/>
            <person name="Williams K.H."/>
            <person name="Hubbard S.S."/>
            <person name="Banfield J.F."/>
        </authorList>
    </citation>
    <scope>NUCLEOTIDE SEQUENCE [LARGE SCALE GENOMIC DNA]</scope>
</reference>
<dbReference type="EMBL" id="MEWR01000014">
    <property type="protein sequence ID" value="OGC81939.1"/>
    <property type="molecule type" value="Genomic_DNA"/>
</dbReference>
<evidence type="ECO:0000256" key="4">
    <source>
        <dbReference type="ARBA" id="ARBA00022833"/>
    </source>
</evidence>
<dbReference type="Proteomes" id="UP000177614">
    <property type="component" value="Unassembled WGS sequence"/>
</dbReference>
<keyword evidence="1" id="KW-0645">Protease</keyword>
<name>A0A1F4XJW8_9BACT</name>
<evidence type="ECO:0000256" key="1">
    <source>
        <dbReference type="ARBA" id="ARBA00022670"/>
    </source>
</evidence>
<evidence type="ECO:0000256" key="3">
    <source>
        <dbReference type="ARBA" id="ARBA00022801"/>
    </source>
</evidence>
<dbReference type="GO" id="GO:0046872">
    <property type="term" value="F:metal ion binding"/>
    <property type="evidence" value="ECO:0007669"/>
    <property type="project" value="UniProtKB-KW"/>
</dbReference>
<organism evidence="7 8">
    <name type="scientific">Candidatus Abawacabacteria bacterium RBG_16_42_10</name>
    <dbReference type="NCBI Taxonomy" id="1817814"/>
    <lineage>
        <taxon>Bacteria</taxon>
        <taxon>Candidatus Abawacaibacteriota</taxon>
    </lineage>
</organism>
<dbReference type="STRING" id="1817814.A2V81_03630"/>